<dbReference type="EMBL" id="JAWJAY010000001">
    <property type="protein sequence ID" value="MDV2884769.1"/>
    <property type="molecule type" value="Genomic_DNA"/>
</dbReference>
<organism evidence="1 2">
    <name type="scientific">Alkalihalophilus pseudofirmus</name>
    <name type="common">Bacillus pseudofirmus</name>
    <dbReference type="NCBI Taxonomy" id="79885"/>
    <lineage>
        <taxon>Bacteria</taxon>
        <taxon>Bacillati</taxon>
        <taxon>Bacillota</taxon>
        <taxon>Bacilli</taxon>
        <taxon>Bacillales</taxon>
        <taxon>Bacillaceae</taxon>
        <taxon>Alkalihalophilus</taxon>
    </lineage>
</organism>
<name>A0AAJ2KU73_ALKPS</name>
<dbReference type="AlphaFoldDB" id="A0AAJ2KU73"/>
<dbReference type="RefSeq" id="WP_323466219.1">
    <property type="nucleotide sequence ID" value="NZ_CP144224.1"/>
</dbReference>
<dbReference type="SUPFAM" id="SSF55729">
    <property type="entry name" value="Acyl-CoA N-acyltransferases (Nat)"/>
    <property type="match status" value="1"/>
</dbReference>
<evidence type="ECO:0000313" key="1">
    <source>
        <dbReference type="EMBL" id="MDV2884769.1"/>
    </source>
</evidence>
<dbReference type="InterPro" id="IPR016181">
    <property type="entry name" value="Acyl_CoA_acyltransferase"/>
</dbReference>
<sequence>MEIALANLSHVSEVITFFNENLDTNNSAVYSKKFLCPLGMKAAIRRNQMMIATDQGQVVGAFRFYRKKTQKQISLYQFAISESHRGQCLLIDMLKTINDLPILVSCPTSSNFNEYYYKAGWVLQEQNTEFKIWAFNNEQ</sequence>
<dbReference type="Gene3D" id="3.40.630.30">
    <property type="match status" value="1"/>
</dbReference>
<evidence type="ECO:0000313" key="2">
    <source>
        <dbReference type="Proteomes" id="UP001285636"/>
    </source>
</evidence>
<accession>A0AAJ2KU73</accession>
<proteinExistence type="predicted"/>
<comment type="caution">
    <text evidence="1">The sequence shown here is derived from an EMBL/GenBank/DDBJ whole genome shotgun (WGS) entry which is preliminary data.</text>
</comment>
<protein>
    <submittedName>
        <fullName evidence="1">N-acetyltransferase</fullName>
    </submittedName>
</protein>
<reference evidence="1" key="1">
    <citation type="submission" date="2023-10" db="EMBL/GenBank/DDBJ databases">
        <title>Screening of Alkalihalophilus pseudofirmusBZ-TG-HK211 and Its Alleviation of Salt Stress on Rapeseed Growth.</title>
        <authorList>
            <person name="Zhao B."/>
            <person name="Guo T."/>
        </authorList>
    </citation>
    <scope>NUCLEOTIDE SEQUENCE</scope>
    <source>
        <strain evidence="1">BZ-TG-HK211</strain>
    </source>
</reference>
<gene>
    <name evidence="1" type="ORF">RYX45_06240</name>
</gene>
<dbReference type="Proteomes" id="UP001285636">
    <property type="component" value="Unassembled WGS sequence"/>
</dbReference>